<dbReference type="AlphaFoldDB" id="A0AAE1YDU3"/>
<evidence type="ECO:0000313" key="2">
    <source>
        <dbReference type="EMBL" id="KAK4427753.1"/>
    </source>
</evidence>
<protein>
    <submittedName>
        <fullName evidence="2">Uncharacterized protein</fullName>
    </submittedName>
</protein>
<reference evidence="2" key="2">
    <citation type="journal article" date="2024" name="Plant">
        <title>Genomic evolution and insights into agronomic trait innovations of Sesamum species.</title>
        <authorList>
            <person name="Miao H."/>
            <person name="Wang L."/>
            <person name="Qu L."/>
            <person name="Liu H."/>
            <person name="Sun Y."/>
            <person name="Le M."/>
            <person name="Wang Q."/>
            <person name="Wei S."/>
            <person name="Zheng Y."/>
            <person name="Lin W."/>
            <person name="Duan Y."/>
            <person name="Cao H."/>
            <person name="Xiong S."/>
            <person name="Wang X."/>
            <person name="Wei L."/>
            <person name="Li C."/>
            <person name="Ma Q."/>
            <person name="Ju M."/>
            <person name="Zhao R."/>
            <person name="Li G."/>
            <person name="Mu C."/>
            <person name="Tian Q."/>
            <person name="Mei H."/>
            <person name="Zhang T."/>
            <person name="Gao T."/>
            <person name="Zhang H."/>
        </authorList>
    </citation>
    <scope>NUCLEOTIDE SEQUENCE</scope>
    <source>
        <strain evidence="2">3651</strain>
    </source>
</reference>
<keyword evidence="1" id="KW-1133">Transmembrane helix</keyword>
<accession>A0AAE1YDU3</accession>
<evidence type="ECO:0000313" key="3">
    <source>
        <dbReference type="Proteomes" id="UP001293254"/>
    </source>
</evidence>
<keyword evidence="3" id="KW-1185">Reference proteome</keyword>
<reference evidence="2" key="1">
    <citation type="submission" date="2020-06" db="EMBL/GenBank/DDBJ databases">
        <authorList>
            <person name="Li T."/>
            <person name="Hu X."/>
            <person name="Zhang T."/>
            <person name="Song X."/>
            <person name="Zhang H."/>
            <person name="Dai N."/>
            <person name="Sheng W."/>
            <person name="Hou X."/>
            <person name="Wei L."/>
        </authorList>
    </citation>
    <scope>NUCLEOTIDE SEQUENCE</scope>
    <source>
        <strain evidence="2">3651</strain>
        <tissue evidence="2">Leaf</tissue>
    </source>
</reference>
<organism evidence="2 3">
    <name type="scientific">Sesamum alatum</name>
    <dbReference type="NCBI Taxonomy" id="300844"/>
    <lineage>
        <taxon>Eukaryota</taxon>
        <taxon>Viridiplantae</taxon>
        <taxon>Streptophyta</taxon>
        <taxon>Embryophyta</taxon>
        <taxon>Tracheophyta</taxon>
        <taxon>Spermatophyta</taxon>
        <taxon>Magnoliopsida</taxon>
        <taxon>eudicotyledons</taxon>
        <taxon>Gunneridae</taxon>
        <taxon>Pentapetalae</taxon>
        <taxon>asterids</taxon>
        <taxon>lamiids</taxon>
        <taxon>Lamiales</taxon>
        <taxon>Pedaliaceae</taxon>
        <taxon>Sesamum</taxon>
    </lineage>
</organism>
<sequence length="139" mass="15144">MEGSIFGVMSCMVVVVCAWGVVGPFRNFDSSPVSRDVGVPSIFLSLFSKFSKIGDPRNPPEPPWSARRNIEFPMNGDGYLLGLNPASIVPYRDLPSCLSQSPYGVCGPGSEKPSSYCNSHNLAMWPSRPQRKQKFGSLA</sequence>
<comment type="caution">
    <text evidence="2">The sequence shown here is derived from an EMBL/GenBank/DDBJ whole genome shotgun (WGS) entry which is preliminary data.</text>
</comment>
<dbReference type="EMBL" id="JACGWO010000005">
    <property type="protein sequence ID" value="KAK4427753.1"/>
    <property type="molecule type" value="Genomic_DNA"/>
</dbReference>
<feature type="transmembrane region" description="Helical" evidence="1">
    <location>
        <begin position="6"/>
        <end position="25"/>
    </location>
</feature>
<dbReference type="Proteomes" id="UP001293254">
    <property type="component" value="Unassembled WGS sequence"/>
</dbReference>
<proteinExistence type="predicted"/>
<gene>
    <name evidence="2" type="ORF">Salat_1544300</name>
</gene>
<keyword evidence="1" id="KW-0472">Membrane</keyword>
<name>A0AAE1YDU3_9LAMI</name>
<keyword evidence="1" id="KW-0812">Transmembrane</keyword>
<evidence type="ECO:0000256" key="1">
    <source>
        <dbReference type="SAM" id="Phobius"/>
    </source>
</evidence>